<dbReference type="EC" id="2.7.11.1" evidence="5"/>
<dbReference type="Gene3D" id="1.10.510.10">
    <property type="entry name" value="Transferase(Phosphotransferase) domain 1"/>
    <property type="match status" value="1"/>
</dbReference>
<evidence type="ECO:0000256" key="9">
    <source>
        <dbReference type="ARBA" id="ARBA00022729"/>
    </source>
</evidence>
<dbReference type="GO" id="GO:0005886">
    <property type="term" value="C:plasma membrane"/>
    <property type="evidence" value="ECO:0007669"/>
    <property type="project" value="UniProtKB-SubCell"/>
</dbReference>
<dbReference type="CDD" id="cd06899">
    <property type="entry name" value="lectin_legume_LecRK_Arcelin_ConA"/>
    <property type="match status" value="1"/>
</dbReference>
<dbReference type="Gene3D" id="2.60.120.200">
    <property type="match status" value="1"/>
</dbReference>
<dbReference type="InterPro" id="IPR011009">
    <property type="entry name" value="Kinase-like_dom_sf"/>
</dbReference>
<comment type="similarity">
    <text evidence="3">In the N-terminal section; belongs to the leguminous lectin family.</text>
</comment>
<dbReference type="InterPro" id="IPR001245">
    <property type="entry name" value="Ser-Thr/Tyr_kinase_cat_dom"/>
</dbReference>
<dbReference type="GO" id="GO:0002229">
    <property type="term" value="P:defense response to oomycetes"/>
    <property type="evidence" value="ECO:0007669"/>
    <property type="project" value="UniProtKB-ARBA"/>
</dbReference>
<keyword evidence="13 17" id="KW-1133">Transmembrane helix</keyword>
<evidence type="ECO:0000313" key="20">
    <source>
        <dbReference type="EMBL" id="KAF3957066.1"/>
    </source>
</evidence>
<evidence type="ECO:0000256" key="5">
    <source>
        <dbReference type="ARBA" id="ARBA00012513"/>
    </source>
</evidence>
<dbReference type="PROSITE" id="PS00307">
    <property type="entry name" value="LECTIN_LEGUME_BETA"/>
    <property type="match status" value="1"/>
</dbReference>
<keyword evidence="16" id="KW-0325">Glycoprotein</keyword>
<dbReference type="PANTHER" id="PTHR27007">
    <property type="match status" value="1"/>
</dbReference>
<comment type="similarity">
    <text evidence="4">In the C-terminal section; belongs to the protein kinase superfamily. Ser/Thr protein kinase family.</text>
</comment>
<comment type="similarity">
    <text evidence="2">Belongs to the leguminous lectin family.</text>
</comment>
<evidence type="ECO:0000313" key="21">
    <source>
        <dbReference type="Proteomes" id="UP000737018"/>
    </source>
</evidence>
<comment type="caution">
    <text evidence="20">The sequence shown here is derived from an EMBL/GenBank/DDBJ whole genome shotgun (WGS) entry which is preliminary data.</text>
</comment>
<feature type="domain" description="Serine-threonine/tyrosine-protein kinase catalytic" evidence="19">
    <location>
        <begin position="390"/>
        <end position="492"/>
    </location>
</feature>
<dbReference type="InterPro" id="IPR000985">
    <property type="entry name" value="Lectin_LegA_CS"/>
</dbReference>
<evidence type="ECO:0000259" key="18">
    <source>
        <dbReference type="Pfam" id="PF00139"/>
    </source>
</evidence>
<evidence type="ECO:0000256" key="7">
    <source>
        <dbReference type="ARBA" id="ARBA00022527"/>
    </source>
</evidence>
<keyword evidence="7" id="KW-0808">Transferase</keyword>
<name>A0A8J4QQA0_9ROSI</name>
<feature type="transmembrane region" description="Helical" evidence="17">
    <location>
        <begin position="20"/>
        <end position="42"/>
    </location>
</feature>
<keyword evidence="8 17" id="KW-0812">Transmembrane</keyword>
<comment type="subcellular location">
    <subcellularLocation>
        <location evidence="1">Cell membrane</location>
        <topology evidence="1">Single-pass type I membrane protein</topology>
    </subcellularLocation>
</comment>
<dbReference type="GO" id="GO:0030246">
    <property type="term" value="F:carbohydrate binding"/>
    <property type="evidence" value="ECO:0007669"/>
    <property type="project" value="UniProtKB-KW"/>
</dbReference>
<evidence type="ECO:0000256" key="14">
    <source>
        <dbReference type="ARBA" id="ARBA00023136"/>
    </source>
</evidence>
<dbReference type="FunFam" id="2.60.120.200:FF:000103">
    <property type="entry name" value="L-type lectin-domain containing receptor kinase IX.1"/>
    <property type="match status" value="1"/>
</dbReference>
<evidence type="ECO:0000259" key="19">
    <source>
        <dbReference type="Pfam" id="PF07714"/>
    </source>
</evidence>
<keyword evidence="11" id="KW-0547">Nucleotide-binding</keyword>
<dbReference type="GO" id="GO:0004674">
    <property type="term" value="F:protein serine/threonine kinase activity"/>
    <property type="evidence" value="ECO:0007669"/>
    <property type="project" value="UniProtKB-KW"/>
</dbReference>
<accession>A0A8J4QQA0</accession>
<dbReference type="Proteomes" id="UP000737018">
    <property type="component" value="Unassembled WGS sequence"/>
</dbReference>
<feature type="transmembrane region" description="Helical" evidence="17">
    <location>
        <begin position="302"/>
        <end position="325"/>
    </location>
</feature>
<evidence type="ECO:0000256" key="10">
    <source>
        <dbReference type="ARBA" id="ARBA00022734"/>
    </source>
</evidence>
<dbReference type="InterPro" id="IPR013320">
    <property type="entry name" value="ConA-like_dom_sf"/>
</dbReference>
<evidence type="ECO:0000256" key="3">
    <source>
        <dbReference type="ARBA" id="ARBA00008536"/>
    </source>
</evidence>
<dbReference type="OrthoDB" id="2014828at2759"/>
<evidence type="ECO:0000256" key="15">
    <source>
        <dbReference type="ARBA" id="ARBA00023170"/>
    </source>
</evidence>
<dbReference type="Pfam" id="PF00139">
    <property type="entry name" value="Lectin_legB"/>
    <property type="match status" value="1"/>
</dbReference>
<dbReference type="FunFam" id="1.10.510.10:FF:000240">
    <property type="entry name" value="Lectin-domain containing receptor kinase A4.3"/>
    <property type="match status" value="1"/>
</dbReference>
<dbReference type="Pfam" id="PF07714">
    <property type="entry name" value="PK_Tyr_Ser-Thr"/>
    <property type="match status" value="1"/>
</dbReference>
<keyword evidence="7" id="KW-0418">Kinase</keyword>
<feature type="domain" description="Legume lectin" evidence="18">
    <location>
        <begin position="40"/>
        <end position="286"/>
    </location>
</feature>
<evidence type="ECO:0000256" key="13">
    <source>
        <dbReference type="ARBA" id="ARBA00022989"/>
    </source>
</evidence>
<keyword evidence="14 17" id="KW-0472">Membrane</keyword>
<evidence type="ECO:0000256" key="2">
    <source>
        <dbReference type="ARBA" id="ARBA00007606"/>
    </source>
</evidence>
<keyword evidence="12" id="KW-0067">ATP-binding</keyword>
<evidence type="ECO:0000256" key="17">
    <source>
        <dbReference type="SAM" id="Phobius"/>
    </source>
</evidence>
<evidence type="ECO:0000256" key="16">
    <source>
        <dbReference type="ARBA" id="ARBA00023180"/>
    </source>
</evidence>
<organism evidence="20 21">
    <name type="scientific">Castanea mollissima</name>
    <name type="common">Chinese chestnut</name>
    <dbReference type="NCBI Taxonomy" id="60419"/>
    <lineage>
        <taxon>Eukaryota</taxon>
        <taxon>Viridiplantae</taxon>
        <taxon>Streptophyta</taxon>
        <taxon>Embryophyta</taxon>
        <taxon>Tracheophyta</taxon>
        <taxon>Spermatophyta</taxon>
        <taxon>Magnoliopsida</taxon>
        <taxon>eudicotyledons</taxon>
        <taxon>Gunneridae</taxon>
        <taxon>Pentapetalae</taxon>
        <taxon>rosids</taxon>
        <taxon>fabids</taxon>
        <taxon>Fagales</taxon>
        <taxon>Fagaceae</taxon>
        <taxon>Castanea</taxon>
    </lineage>
</organism>
<evidence type="ECO:0000256" key="11">
    <source>
        <dbReference type="ARBA" id="ARBA00022741"/>
    </source>
</evidence>
<dbReference type="InterPro" id="IPR001220">
    <property type="entry name" value="Legume_lectin_dom"/>
</dbReference>
<keyword evidence="7" id="KW-0723">Serine/threonine-protein kinase</keyword>
<proteinExistence type="inferred from homology"/>
<evidence type="ECO:0000256" key="6">
    <source>
        <dbReference type="ARBA" id="ARBA00022475"/>
    </source>
</evidence>
<dbReference type="EMBL" id="JRKL02002922">
    <property type="protein sequence ID" value="KAF3957066.1"/>
    <property type="molecule type" value="Genomic_DNA"/>
</dbReference>
<dbReference type="GO" id="GO:0005524">
    <property type="term" value="F:ATP binding"/>
    <property type="evidence" value="ECO:0007669"/>
    <property type="project" value="UniProtKB-KW"/>
</dbReference>
<dbReference type="PROSITE" id="PS00308">
    <property type="entry name" value="LECTIN_LEGUME_ALPHA"/>
    <property type="match status" value="1"/>
</dbReference>
<dbReference type="InterPro" id="IPR019825">
    <property type="entry name" value="Lectin_legB_Mn/Ca_BS"/>
</dbReference>
<dbReference type="SUPFAM" id="SSF49899">
    <property type="entry name" value="Concanavalin A-like lectins/glucanases"/>
    <property type="match status" value="1"/>
</dbReference>
<evidence type="ECO:0000256" key="1">
    <source>
        <dbReference type="ARBA" id="ARBA00004251"/>
    </source>
</evidence>
<dbReference type="SUPFAM" id="SSF56112">
    <property type="entry name" value="Protein kinase-like (PK-like)"/>
    <property type="match status" value="2"/>
</dbReference>
<dbReference type="AlphaFoldDB" id="A0A8J4QQA0"/>
<dbReference type="InterPro" id="IPR050528">
    <property type="entry name" value="L-type_Lectin-RKs"/>
</dbReference>
<evidence type="ECO:0000256" key="8">
    <source>
        <dbReference type="ARBA" id="ARBA00022692"/>
    </source>
</evidence>
<keyword evidence="21" id="KW-1185">Reference proteome</keyword>
<sequence length="571" mass="62710">MALSNIPFGLVQPPQKVQFLFNQLFIFFLLLLPNAMSISFSFNFSSFNPDNIINLILQGDAFPNPDGLQLTRDTRGSSINDRVGRALYHERVHLWDNSTGKLKFTDFTTNFSFIIKAVDDPKFTADGLAFFISPFKSSIPNNLVGGYLGMFSNETAINGNQNQFVAVEFDTFQNTWDASAPHVGIDINSIVSNASVPLPRSINITNGSTTNVWVSYDSASQNLSVFLTDVTKPASSWNSVSLSYIVDLTILPEWVSVGFSASTGVMFELHTILSWSFNSTLEAGDVSTQPNNTGNGSSKNKLGLIIGLAVSSGVVSCGIGLLWFFCWRKRAGGNTEDSDDDDNMDDEFEKGTGPRRFTYRELLNATNNFVERGKLGEGGFGGVYKGTMGYLAPECFTTGTASKESDVYSFGVVCLEIACGRKPVDPWAEPSKVRLVEWVWDLYGNGQLLEAVDKRLDMEFDEGQIKSLMVVGLWCCHPDPTRRPSIRQVMHVLKFEASLPNLPSKLPVPMYVGPPMDLCKLSNTSSGFTRSKDQTQCSCSSCSTNSFMSTGPSKPLLYSSQAEVELASTMH</sequence>
<evidence type="ECO:0000256" key="12">
    <source>
        <dbReference type="ARBA" id="ARBA00022840"/>
    </source>
</evidence>
<keyword evidence="10" id="KW-0430">Lectin</keyword>
<keyword evidence="15" id="KW-0675">Receptor</keyword>
<evidence type="ECO:0000256" key="4">
    <source>
        <dbReference type="ARBA" id="ARBA00010217"/>
    </source>
</evidence>
<keyword evidence="6" id="KW-1003">Cell membrane</keyword>
<gene>
    <name evidence="20" type="ORF">CMV_017881</name>
</gene>
<keyword evidence="9" id="KW-0732">Signal</keyword>
<protein>
    <recommendedName>
        <fullName evidence="5">non-specific serine/threonine protein kinase</fullName>
        <ecNumber evidence="5">2.7.11.1</ecNumber>
    </recommendedName>
</protein>
<reference evidence="20" key="1">
    <citation type="submission" date="2020-03" db="EMBL/GenBank/DDBJ databases">
        <title>Castanea mollissima Vanexum genome sequencing.</title>
        <authorList>
            <person name="Staton M."/>
        </authorList>
    </citation>
    <scope>NUCLEOTIDE SEQUENCE</scope>
    <source>
        <tissue evidence="20">Leaf</tissue>
    </source>
</reference>